<evidence type="ECO:0000259" key="3">
    <source>
        <dbReference type="PROSITE" id="PS50943"/>
    </source>
</evidence>
<dbReference type="EMBL" id="UGHH01000002">
    <property type="protein sequence ID" value="STO63474.1"/>
    <property type="molecule type" value="Genomic_DNA"/>
</dbReference>
<dbReference type="GO" id="GO:0003700">
    <property type="term" value="F:DNA-binding transcription factor activity"/>
    <property type="evidence" value="ECO:0007669"/>
    <property type="project" value="TreeGrafter"/>
</dbReference>
<dbReference type="AlphaFoldDB" id="A0A377HZ83"/>
<evidence type="ECO:0000313" key="4">
    <source>
        <dbReference type="EMBL" id="STO63474.1"/>
    </source>
</evidence>
<evidence type="ECO:0000256" key="2">
    <source>
        <dbReference type="SAM" id="Coils"/>
    </source>
</evidence>
<dbReference type="Pfam" id="PF01381">
    <property type="entry name" value="HTH_3"/>
    <property type="match status" value="1"/>
</dbReference>
<reference evidence="4 5" key="1">
    <citation type="submission" date="2018-06" db="EMBL/GenBank/DDBJ databases">
        <authorList>
            <consortium name="Pathogen Informatics"/>
            <person name="Doyle S."/>
        </authorList>
    </citation>
    <scope>NUCLEOTIDE SEQUENCE [LARGE SCALE GENOMIC DNA]</scope>
    <source>
        <strain evidence="4 5">NCTC10794</strain>
    </source>
</reference>
<protein>
    <submittedName>
        <fullName evidence="4">Putative transcriptional regulator</fullName>
    </submittedName>
</protein>
<dbReference type="GO" id="GO:0003677">
    <property type="term" value="F:DNA binding"/>
    <property type="evidence" value="ECO:0007669"/>
    <property type="project" value="UniProtKB-KW"/>
</dbReference>
<dbReference type="Gene3D" id="1.10.260.40">
    <property type="entry name" value="lambda repressor-like DNA-binding domains"/>
    <property type="match status" value="1"/>
</dbReference>
<accession>A0A377HZ83</accession>
<dbReference type="RefSeq" id="WP_119222250.1">
    <property type="nucleotide sequence ID" value="NZ_UGHH01000002.1"/>
</dbReference>
<evidence type="ECO:0000313" key="5">
    <source>
        <dbReference type="Proteomes" id="UP000254867"/>
    </source>
</evidence>
<dbReference type="InterPro" id="IPR010982">
    <property type="entry name" value="Lambda_DNA-bd_dom_sf"/>
</dbReference>
<sequence length="139" mass="16327">MEIYDKVRIMREVNQWSQEDMAEKMGMSVTGYAKIERGQSNIHYDKLVQLAKIFNISLSDLISVDEKKPTWYFRENNTQNIQANYYATDEAILLELEKTKLVLDNAQDLIKIKDELISQKENEIKALKEIINLLKEKNI</sequence>
<dbReference type="SMART" id="SM00530">
    <property type="entry name" value="HTH_XRE"/>
    <property type="match status" value="1"/>
</dbReference>
<evidence type="ECO:0000256" key="1">
    <source>
        <dbReference type="ARBA" id="ARBA00023125"/>
    </source>
</evidence>
<feature type="domain" description="HTH cro/C1-type" evidence="3">
    <location>
        <begin position="7"/>
        <end position="61"/>
    </location>
</feature>
<dbReference type="Proteomes" id="UP000254867">
    <property type="component" value="Unassembled WGS sequence"/>
</dbReference>
<dbReference type="InterPro" id="IPR050807">
    <property type="entry name" value="TransReg_Diox_bact_type"/>
</dbReference>
<dbReference type="GO" id="GO:0005829">
    <property type="term" value="C:cytosol"/>
    <property type="evidence" value="ECO:0007669"/>
    <property type="project" value="TreeGrafter"/>
</dbReference>
<feature type="coiled-coil region" evidence="2">
    <location>
        <begin position="103"/>
        <end position="137"/>
    </location>
</feature>
<dbReference type="PANTHER" id="PTHR46797">
    <property type="entry name" value="HTH-TYPE TRANSCRIPTIONAL REGULATOR"/>
    <property type="match status" value="1"/>
</dbReference>
<dbReference type="PROSITE" id="PS50943">
    <property type="entry name" value="HTH_CROC1"/>
    <property type="match status" value="1"/>
</dbReference>
<organism evidence="4 5">
    <name type="scientific">Haemophilus parahaemolyticus</name>
    <dbReference type="NCBI Taxonomy" id="735"/>
    <lineage>
        <taxon>Bacteria</taxon>
        <taxon>Pseudomonadati</taxon>
        <taxon>Pseudomonadota</taxon>
        <taxon>Gammaproteobacteria</taxon>
        <taxon>Pasteurellales</taxon>
        <taxon>Pasteurellaceae</taxon>
        <taxon>Haemophilus</taxon>
    </lineage>
</organism>
<keyword evidence="2" id="KW-0175">Coiled coil</keyword>
<dbReference type="SUPFAM" id="SSF47413">
    <property type="entry name" value="lambda repressor-like DNA-binding domains"/>
    <property type="match status" value="1"/>
</dbReference>
<dbReference type="CDD" id="cd00093">
    <property type="entry name" value="HTH_XRE"/>
    <property type="match status" value="1"/>
</dbReference>
<keyword evidence="1" id="KW-0238">DNA-binding</keyword>
<name>A0A377HZ83_HAEPH</name>
<dbReference type="PANTHER" id="PTHR46797:SF1">
    <property type="entry name" value="METHYLPHOSPHONATE SYNTHASE"/>
    <property type="match status" value="1"/>
</dbReference>
<gene>
    <name evidence="4" type="ORF">NCTC10794_00505</name>
</gene>
<dbReference type="InterPro" id="IPR001387">
    <property type="entry name" value="Cro/C1-type_HTH"/>
</dbReference>
<proteinExistence type="predicted"/>